<evidence type="ECO:0000259" key="2">
    <source>
        <dbReference type="PROSITE" id="PS50887"/>
    </source>
</evidence>
<feature type="transmembrane region" description="Helical" evidence="1">
    <location>
        <begin position="54"/>
        <end position="75"/>
    </location>
</feature>
<proteinExistence type="predicted"/>
<dbReference type="SUPFAM" id="SSF55073">
    <property type="entry name" value="Nucleotide cyclase"/>
    <property type="match status" value="1"/>
</dbReference>
<dbReference type="PANTHER" id="PTHR46663:SF2">
    <property type="entry name" value="GGDEF DOMAIN-CONTAINING PROTEIN"/>
    <property type="match status" value="1"/>
</dbReference>
<sequence length="453" mass="49478">MMARWIAPVLLIAHLLTRLFISTPTVGLDLYLYNVIVLISVVTLFQAPLHNDHIAVAMIALALTSWGIGSAISSFSQFSELPEYSTLISNIFYTLFYPCVLVAIPRATGRKRKVGTLELLDSAIFGLGLTAIVTALLLGQILPKFPGSSTEAFFSLLYPVCDLILIVSVAISFVTQRFNARIALLSLGVLIFALTDFLFLWLNLNGNYQFGQFSDEGWILGVVLISFSFWKKAPKQNREIAIHPAFIALSVFMSPTLLAIIALRPGYFPAFIVLPTIATLFLAFIRMALVLKHSRNLGEEKILARTDELTGLPNRRRLIAELDSLSNTESALLLLDLNGFKPVNDQYGHEMGDLVLRQVAARFSRSLPTGAILARLGGDEFGVIVSGPYETTIEVAHALSATLSYPVNIDGKSIALSVAVGHVQNDGAGDLLQRADAAMYEAKRNGNSLIHSL</sequence>
<feature type="domain" description="GGDEF" evidence="2">
    <location>
        <begin position="328"/>
        <end position="453"/>
    </location>
</feature>
<feature type="transmembrane region" description="Helical" evidence="1">
    <location>
        <begin position="119"/>
        <end position="141"/>
    </location>
</feature>
<dbReference type="NCBIfam" id="TIGR00254">
    <property type="entry name" value="GGDEF"/>
    <property type="match status" value="1"/>
</dbReference>
<evidence type="ECO:0000313" key="3">
    <source>
        <dbReference type="EMBL" id="CAB4871023.1"/>
    </source>
</evidence>
<feature type="transmembrane region" description="Helical" evidence="1">
    <location>
        <begin position="182"/>
        <end position="204"/>
    </location>
</feature>
<dbReference type="Gene3D" id="3.30.70.270">
    <property type="match status" value="1"/>
</dbReference>
<keyword evidence="1" id="KW-0472">Membrane</keyword>
<dbReference type="InterPro" id="IPR052163">
    <property type="entry name" value="DGC-Regulatory_Protein"/>
</dbReference>
<protein>
    <submittedName>
        <fullName evidence="3">Unannotated protein</fullName>
    </submittedName>
</protein>
<dbReference type="InterPro" id="IPR000160">
    <property type="entry name" value="GGDEF_dom"/>
</dbReference>
<gene>
    <name evidence="3" type="ORF">UFOPK3461_00328</name>
</gene>
<feature type="transmembrane region" description="Helical" evidence="1">
    <location>
        <begin position="268"/>
        <end position="291"/>
    </location>
</feature>
<feature type="transmembrane region" description="Helical" evidence="1">
    <location>
        <begin position="210"/>
        <end position="230"/>
    </location>
</feature>
<feature type="transmembrane region" description="Helical" evidence="1">
    <location>
        <begin position="30"/>
        <end position="47"/>
    </location>
</feature>
<dbReference type="EMBL" id="CAFBLW010000014">
    <property type="protein sequence ID" value="CAB4871023.1"/>
    <property type="molecule type" value="Genomic_DNA"/>
</dbReference>
<keyword evidence="1" id="KW-0812">Transmembrane</keyword>
<organism evidence="3">
    <name type="scientific">freshwater metagenome</name>
    <dbReference type="NCBI Taxonomy" id="449393"/>
    <lineage>
        <taxon>unclassified sequences</taxon>
        <taxon>metagenomes</taxon>
        <taxon>ecological metagenomes</taxon>
    </lineage>
</organism>
<feature type="transmembrane region" description="Helical" evidence="1">
    <location>
        <begin position="87"/>
        <end position="107"/>
    </location>
</feature>
<keyword evidence="1" id="KW-1133">Transmembrane helix</keyword>
<dbReference type="Pfam" id="PF00990">
    <property type="entry name" value="GGDEF"/>
    <property type="match status" value="1"/>
</dbReference>
<dbReference type="SMART" id="SM00267">
    <property type="entry name" value="GGDEF"/>
    <property type="match status" value="1"/>
</dbReference>
<dbReference type="CDD" id="cd01949">
    <property type="entry name" value="GGDEF"/>
    <property type="match status" value="1"/>
</dbReference>
<dbReference type="InterPro" id="IPR029787">
    <property type="entry name" value="Nucleotide_cyclase"/>
</dbReference>
<feature type="transmembrane region" description="Helical" evidence="1">
    <location>
        <begin position="242"/>
        <end position="262"/>
    </location>
</feature>
<evidence type="ECO:0000256" key="1">
    <source>
        <dbReference type="SAM" id="Phobius"/>
    </source>
</evidence>
<accession>A0A6J7DUG4</accession>
<name>A0A6J7DUG4_9ZZZZ</name>
<reference evidence="3" key="1">
    <citation type="submission" date="2020-05" db="EMBL/GenBank/DDBJ databases">
        <authorList>
            <person name="Chiriac C."/>
            <person name="Salcher M."/>
            <person name="Ghai R."/>
            <person name="Kavagutti S V."/>
        </authorList>
    </citation>
    <scope>NUCLEOTIDE SEQUENCE</scope>
</reference>
<dbReference type="PROSITE" id="PS50887">
    <property type="entry name" value="GGDEF"/>
    <property type="match status" value="1"/>
</dbReference>
<dbReference type="PANTHER" id="PTHR46663">
    <property type="entry name" value="DIGUANYLATE CYCLASE DGCT-RELATED"/>
    <property type="match status" value="1"/>
</dbReference>
<dbReference type="InterPro" id="IPR043128">
    <property type="entry name" value="Rev_trsase/Diguanyl_cyclase"/>
</dbReference>
<dbReference type="AlphaFoldDB" id="A0A6J7DUG4"/>
<feature type="transmembrane region" description="Helical" evidence="1">
    <location>
        <begin position="153"/>
        <end position="175"/>
    </location>
</feature>